<gene>
    <name evidence="2" type="ORF">EXIGLDRAFT_697243</name>
</gene>
<feature type="signal peptide" evidence="1">
    <location>
        <begin position="1"/>
        <end position="20"/>
    </location>
</feature>
<feature type="chain" id="PRO_5007857436" evidence="1">
    <location>
        <begin position="21"/>
        <end position="168"/>
    </location>
</feature>
<evidence type="ECO:0000313" key="3">
    <source>
        <dbReference type="Proteomes" id="UP000077266"/>
    </source>
</evidence>
<accession>A0A165EW30</accession>
<dbReference type="InParanoid" id="A0A165EW30"/>
<sequence length="168" mass="18108">MHLLTQLALFPAFIAALTRALPLGKSVTSLGGDRPPTAFAGVSEQRPFQYPAAALPLPSLYTTAPCVNDSGIQDCNDSVTPGSCSVTCARAKLTAIWDRLQDKYRKVEQEEPRPRVWFFRDTAACRTPCPSGTGTCWWRMCAGIRAGTTVLEVGIRAPSTVLSPPPLS</sequence>
<dbReference type="Proteomes" id="UP000077266">
    <property type="component" value="Unassembled WGS sequence"/>
</dbReference>
<dbReference type="EMBL" id="KV426115">
    <property type="protein sequence ID" value="KZV87820.1"/>
    <property type="molecule type" value="Genomic_DNA"/>
</dbReference>
<organism evidence="2 3">
    <name type="scientific">Exidia glandulosa HHB12029</name>
    <dbReference type="NCBI Taxonomy" id="1314781"/>
    <lineage>
        <taxon>Eukaryota</taxon>
        <taxon>Fungi</taxon>
        <taxon>Dikarya</taxon>
        <taxon>Basidiomycota</taxon>
        <taxon>Agaricomycotina</taxon>
        <taxon>Agaricomycetes</taxon>
        <taxon>Auriculariales</taxon>
        <taxon>Exidiaceae</taxon>
        <taxon>Exidia</taxon>
    </lineage>
</organism>
<protein>
    <submittedName>
        <fullName evidence="2">Uncharacterized protein</fullName>
    </submittedName>
</protein>
<reference evidence="2 3" key="1">
    <citation type="journal article" date="2016" name="Mol. Biol. Evol.">
        <title>Comparative Genomics of Early-Diverging Mushroom-Forming Fungi Provides Insights into the Origins of Lignocellulose Decay Capabilities.</title>
        <authorList>
            <person name="Nagy L.G."/>
            <person name="Riley R."/>
            <person name="Tritt A."/>
            <person name="Adam C."/>
            <person name="Daum C."/>
            <person name="Floudas D."/>
            <person name="Sun H."/>
            <person name="Yadav J.S."/>
            <person name="Pangilinan J."/>
            <person name="Larsson K.H."/>
            <person name="Matsuura K."/>
            <person name="Barry K."/>
            <person name="Labutti K."/>
            <person name="Kuo R."/>
            <person name="Ohm R.A."/>
            <person name="Bhattacharya S.S."/>
            <person name="Shirouzu T."/>
            <person name="Yoshinaga Y."/>
            <person name="Martin F.M."/>
            <person name="Grigoriev I.V."/>
            <person name="Hibbett D.S."/>
        </authorList>
    </citation>
    <scope>NUCLEOTIDE SEQUENCE [LARGE SCALE GENOMIC DNA]</scope>
    <source>
        <strain evidence="2 3">HHB12029</strain>
    </source>
</reference>
<proteinExistence type="predicted"/>
<name>A0A165EW30_EXIGL</name>
<evidence type="ECO:0000256" key="1">
    <source>
        <dbReference type="SAM" id="SignalP"/>
    </source>
</evidence>
<dbReference type="AlphaFoldDB" id="A0A165EW30"/>
<keyword evidence="1" id="KW-0732">Signal</keyword>
<evidence type="ECO:0000313" key="2">
    <source>
        <dbReference type="EMBL" id="KZV87820.1"/>
    </source>
</evidence>
<keyword evidence="3" id="KW-1185">Reference proteome</keyword>